<keyword evidence="1" id="KW-0934">Plastid</keyword>
<evidence type="ECO:0000313" key="1">
    <source>
        <dbReference type="EMBL" id="AOL58073.1"/>
    </source>
</evidence>
<dbReference type="AlphaFoldDB" id="A0A342RZC7"/>
<dbReference type="GeneID" id="29072038"/>
<organism evidence="1">
    <name type="scientific">Mastocarpus papillatus</name>
    <dbReference type="NCBI Taxonomy" id="31436"/>
    <lineage>
        <taxon>Eukaryota</taxon>
        <taxon>Rhodophyta</taxon>
        <taxon>Florideophyceae</taxon>
        <taxon>Rhodymeniophycidae</taxon>
        <taxon>Gigartinales</taxon>
        <taxon>Phyllophoraceae</taxon>
        <taxon>Mastocarpus</taxon>
    </lineage>
</organism>
<proteinExistence type="predicted"/>
<dbReference type="InterPro" id="IPR003749">
    <property type="entry name" value="ThiS/MoaD-like"/>
</dbReference>
<dbReference type="InterPro" id="IPR012675">
    <property type="entry name" value="Beta-grasp_dom_sf"/>
</dbReference>
<dbReference type="Pfam" id="PF02597">
    <property type="entry name" value="ThiS"/>
    <property type="match status" value="1"/>
</dbReference>
<protein>
    <submittedName>
        <fullName evidence="1">Thiamine biosynthesis protein S</fullName>
    </submittedName>
</protein>
<dbReference type="SUPFAM" id="SSF54285">
    <property type="entry name" value="MoaD/ThiS"/>
    <property type="match status" value="1"/>
</dbReference>
<dbReference type="CDD" id="cd00565">
    <property type="entry name" value="Ubl_ThiS"/>
    <property type="match status" value="1"/>
</dbReference>
<gene>
    <name evidence="1" type="primary">thiS</name>
</gene>
<sequence length="73" mass="8262">MNIDIAYNTIFVNGEALNCSYNMSLQDLLLYLGFDINIIVVEYNKEIVTNYKFPNIVLKDQDKLEVITIVGGG</sequence>
<geneLocation type="plastid" evidence="1"/>
<dbReference type="RefSeq" id="YP_009295589.1">
    <property type="nucleotide sequence ID" value="NC_031167.1"/>
</dbReference>
<accession>A0A342RZC7</accession>
<dbReference type="PANTHER" id="PTHR34472">
    <property type="entry name" value="SULFUR CARRIER PROTEIN THIS"/>
    <property type="match status" value="1"/>
</dbReference>
<dbReference type="NCBIfam" id="TIGR01683">
    <property type="entry name" value="thiS"/>
    <property type="match status" value="1"/>
</dbReference>
<dbReference type="EMBL" id="KX525588">
    <property type="protein sequence ID" value="AOL58073.1"/>
    <property type="molecule type" value="Genomic_DNA"/>
</dbReference>
<name>A0A342RZC7_9FLOR</name>
<reference evidence="1" key="1">
    <citation type="journal article" date="2016" name="Mitochondrial DNA Part B Resour">
        <title>Organellar genome analysis of the heteromorphic red alga Mastocarpus papillatus (Phyllophoraceae, Rhodophyta).</title>
        <authorList>
            <person name="Hughey J.R."/>
            <person name="Mumford T.F."/>
            <person name="Navarrete-Fernandez T.M."/>
            <person name="Huber S.R."/>
            <person name="Freese J.M."/>
            <person name="Murray E.M.C."/>
            <person name="Sissini M.N."/>
            <person name="Gentilhomme A."/>
        </authorList>
    </citation>
    <scope>NUCLEOTIDE SEQUENCE</scope>
</reference>
<dbReference type="InterPro" id="IPR010035">
    <property type="entry name" value="Thi_S"/>
</dbReference>
<dbReference type="Gene3D" id="3.10.20.30">
    <property type="match status" value="1"/>
</dbReference>
<dbReference type="PANTHER" id="PTHR34472:SF1">
    <property type="entry name" value="SULFUR CARRIER PROTEIN THIS"/>
    <property type="match status" value="1"/>
</dbReference>
<dbReference type="InterPro" id="IPR016155">
    <property type="entry name" value="Mopterin_synth/thiamin_S_b"/>
</dbReference>